<dbReference type="Proteomes" id="UP000479475">
    <property type="component" value="Unassembled WGS sequence"/>
</dbReference>
<evidence type="ECO:0000313" key="14">
    <source>
        <dbReference type="EMBL" id="SYH32403.1"/>
    </source>
</evidence>
<dbReference type="InterPro" id="IPR012341">
    <property type="entry name" value="6hp_glycosidase-like_sf"/>
</dbReference>
<dbReference type="PRINTS" id="PR00735">
    <property type="entry name" value="GLHYDRLASE8"/>
</dbReference>
<evidence type="ECO:0000256" key="3">
    <source>
        <dbReference type="ARBA" id="ARBA00022729"/>
    </source>
</evidence>
<evidence type="ECO:0000313" key="18">
    <source>
        <dbReference type="Proteomes" id="UP000258673"/>
    </source>
</evidence>
<dbReference type="Proteomes" id="UP000258673">
    <property type="component" value="Unassembled WGS sequence"/>
</dbReference>
<keyword evidence="7 9" id="KW-0119">Carbohydrate metabolism</keyword>
<dbReference type="GO" id="GO:0030245">
    <property type="term" value="P:cellulose catabolic process"/>
    <property type="evidence" value="ECO:0007669"/>
    <property type="project" value="UniProtKB-KW"/>
</dbReference>
<evidence type="ECO:0000313" key="12">
    <source>
        <dbReference type="EMBL" id="SVS25886.1"/>
    </source>
</evidence>
<organism evidence="13 20">
    <name type="scientific">Klebsiella pneumoniae</name>
    <dbReference type="NCBI Taxonomy" id="573"/>
    <lineage>
        <taxon>Bacteria</taxon>
        <taxon>Pseudomonadati</taxon>
        <taxon>Pseudomonadota</taxon>
        <taxon>Gammaproteobacteria</taxon>
        <taxon>Enterobacterales</taxon>
        <taxon>Enterobacteriaceae</taxon>
        <taxon>Klebsiella/Raoultella group</taxon>
        <taxon>Klebsiella</taxon>
        <taxon>Klebsiella pneumoniae complex</taxon>
    </lineage>
</organism>
<dbReference type="InterPro" id="IPR008928">
    <property type="entry name" value="6-hairpin_glycosidase_sf"/>
</dbReference>
<dbReference type="EMBL" id="UKUT01000005">
    <property type="protein sequence ID" value="SYH32403.1"/>
    <property type="molecule type" value="Genomic_DNA"/>
</dbReference>
<dbReference type="InterPro" id="IPR019834">
    <property type="entry name" value="Glyco_hydro_8_CS"/>
</dbReference>
<dbReference type="RefSeq" id="WP_004181503.1">
    <property type="nucleotide sequence ID" value="NZ_AP018750.1"/>
</dbReference>
<evidence type="ECO:0000313" key="21">
    <source>
        <dbReference type="Proteomes" id="UP000479475"/>
    </source>
</evidence>
<gene>
    <name evidence="11" type="ORF">B6I68_05035</name>
    <name evidence="10" type="ORF">G4V31_05700</name>
    <name evidence="13" type="ORF">SAMEA3499901_00534</name>
    <name evidence="14" type="ORF">SAMEA3515122_02728</name>
    <name evidence="15" type="ORF">SAMEA3538828_03207</name>
    <name evidence="12" type="ORF">SAMEA3649733_02571</name>
</gene>
<evidence type="ECO:0000256" key="8">
    <source>
        <dbReference type="PROSITE-ProRule" id="PRU10058"/>
    </source>
</evidence>
<accession>A0A0C7K9Z3</accession>
<evidence type="ECO:0000313" key="19">
    <source>
        <dbReference type="Proteomes" id="UP000259497"/>
    </source>
</evidence>
<dbReference type="EMBL" id="UKGE01000002">
    <property type="protein sequence ID" value="SXN29309.1"/>
    <property type="molecule type" value="Genomic_DNA"/>
</dbReference>
<dbReference type="SUPFAM" id="SSF48208">
    <property type="entry name" value="Six-hairpin glycosidases"/>
    <property type="match status" value="1"/>
</dbReference>
<reference evidence="11 16" key="1">
    <citation type="journal article" date="2017" name="J. Infect. Dis.">
        <title>An Analysis of the Epidemic of Klebsiella pneumoniae Carbapenemase-Producing K. pneumoniae: Convergence of Two Evolutionary Mechanisms Creates the Perfect Storm.</title>
        <authorList>
            <person name="Rojas L.J."/>
            <person name="Weinstock G.M."/>
            <person name="De La Cadena E."/>
            <person name="Diaz L."/>
            <person name="Rios R."/>
            <person name="Hanson B.M."/>
            <person name="Brown J.S."/>
            <person name="Vats P."/>
            <person name="Phillips D.S."/>
            <person name="Nguyen H."/>
            <person name="Hujer K.M."/>
            <person name="Correa A."/>
            <person name="Adams M.D."/>
            <person name="Perez F."/>
            <person name="Sodergren E."/>
            <person name="Narechania A."/>
            <person name="Planet P.J."/>
            <person name="Villegas M.V."/>
            <person name="Bonomo R.A."/>
            <person name="Arias C.A."/>
        </authorList>
    </citation>
    <scope>NUCLEOTIDE SEQUENCE [LARGE SCALE GENOMIC DNA]</scope>
    <source>
        <strain evidence="11 16">COL-Kpn30</strain>
    </source>
</reference>
<dbReference type="Proteomes" id="UP000259497">
    <property type="component" value="Unassembled WGS sequence"/>
</dbReference>
<protein>
    <recommendedName>
        <fullName evidence="9">Glucanase</fullName>
        <ecNumber evidence="9">3.2.1.-</ecNumber>
    </recommendedName>
</protein>
<evidence type="ECO:0000256" key="7">
    <source>
        <dbReference type="ARBA" id="ARBA00023326"/>
    </source>
</evidence>
<keyword evidence="6 9" id="KW-0326">Glycosidase</keyword>
<dbReference type="GO" id="GO:0008810">
    <property type="term" value="F:cellulase activity"/>
    <property type="evidence" value="ECO:0007669"/>
    <property type="project" value="UniProtKB-EC"/>
</dbReference>
<evidence type="ECO:0000256" key="2">
    <source>
        <dbReference type="ARBA" id="ARBA00009209"/>
    </source>
</evidence>
<sequence>MPLRALVAVIVTTVVMLVPRAWADTAWERYKARFMMPDGRIIDTANGNVSHTEGQGFAMLLAVANNDRPAFDKLWQWTDNTLRNKSNGLFYWRYNPVAPDPIADKNNASDGDTLIAWALLRAQKQWQDKRYAIASDAITAALLKSTVVSFAGRQVMLPGVKGFNLNDHLNLNPSYFIFPAWRAFAERTHLTAWRTLQSDGQALLGQMGWGKSHLPSDWVALRADGKMLPAKEWPPRMSFDAIRIPLYLSWADPHSALLAPWKAWMQSYPRLQTPAWINVSTNEVAPWYMAGGLLAVRDLTLGEPQEAPQIDDKDDYYSASLKLLVWLAKQDQR</sequence>
<reference evidence="17 18" key="2">
    <citation type="submission" date="2018-08" db="EMBL/GenBank/DDBJ databases">
        <authorList>
            <consortium name="Pathogen Informatics"/>
        </authorList>
    </citation>
    <scope>NUCLEOTIDE SEQUENCE [LARGE SCALE GENOMIC DNA]</scope>
    <source>
        <strain evidence="13 20">EuSCAPE_AT029</strain>
        <strain evidence="12 19">EuSCAPE_GR114</strain>
        <strain evidence="15 17">EuSCAPE_HU047</strain>
        <strain evidence="14 18">EuSCAPE_IT093</strain>
    </source>
</reference>
<dbReference type="KEGG" id="kpx:PMK1_01391"/>
<dbReference type="SMR" id="A0A0C7K9Z3"/>
<dbReference type="EMBL" id="JAAKYD010000004">
    <property type="protein sequence ID" value="NGN71621.1"/>
    <property type="molecule type" value="Genomic_DNA"/>
</dbReference>
<evidence type="ECO:0000313" key="13">
    <source>
        <dbReference type="EMBL" id="SXN29309.1"/>
    </source>
</evidence>
<keyword evidence="3" id="KW-0732">Signal</keyword>
<keyword evidence="7 9" id="KW-0624">Polysaccharide degradation</keyword>
<dbReference type="AlphaFoldDB" id="A0A0C7K9Z3"/>
<evidence type="ECO:0000313" key="16">
    <source>
        <dbReference type="Proteomes" id="UP000234439"/>
    </source>
</evidence>
<evidence type="ECO:0000256" key="4">
    <source>
        <dbReference type="ARBA" id="ARBA00022801"/>
    </source>
</evidence>
<dbReference type="Proteomes" id="UP000234439">
    <property type="component" value="Unassembled WGS sequence"/>
</dbReference>
<dbReference type="EMBL" id="ULCI01000012">
    <property type="protein sequence ID" value="SYR42054.1"/>
    <property type="molecule type" value="Genomic_DNA"/>
</dbReference>
<dbReference type="Proteomes" id="UP000258253">
    <property type="component" value="Unassembled WGS sequence"/>
</dbReference>
<comment type="similarity">
    <text evidence="2 9">Belongs to the glycosyl hydrolase 8 (cellulase D) family.</text>
</comment>
<dbReference type="EC" id="3.2.1.-" evidence="9"/>
<evidence type="ECO:0000313" key="15">
    <source>
        <dbReference type="EMBL" id="SYR42054.1"/>
    </source>
</evidence>
<keyword evidence="5" id="KW-0136">Cellulose degradation</keyword>
<comment type="catalytic activity">
    <reaction evidence="1">
        <text>Endohydrolysis of (1-&gt;4)-beta-D-glucosidic linkages in cellulose, lichenin and cereal beta-D-glucans.</text>
        <dbReference type="EC" id="3.2.1.4"/>
    </reaction>
</comment>
<comment type="caution">
    <text evidence="13">The sequence shown here is derived from an EMBL/GenBank/DDBJ whole genome shotgun (WGS) entry which is preliminary data.</text>
</comment>
<evidence type="ECO:0000313" key="20">
    <source>
        <dbReference type="Proteomes" id="UP000259975"/>
    </source>
</evidence>
<dbReference type="Proteomes" id="UP000259975">
    <property type="component" value="Unassembled WGS sequence"/>
</dbReference>
<evidence type="ECO:0000313" key="17">
    <source>
        <dbReference type="Proteomes" id="UP000258253"/>
    </source>
</evidence>
<dbReference type="Pfam" id="PF01270">
    <property type="entry name" value="Glyco_hydro_8"/>
    <property type="match status" value="1"/>
</dbReference>
<proteinExistence type="inferred from homology"/>
<dbReference type="EMBL" id="UIXM01000006">
    <property type="protein sequence ID" value="SVS25886.1"/>
    <property type="molecule type" value="Genomic_DNA"/>
</dbReference>
<keyword evidence="4 9" id="KW-0378">Hydrolase</keyword>
<evidence type="ECO:0000256" key="6">
    <source>
        <dbReference type="ARBA" id="ARBA00023295"/>
    </source>
</evidence>
<dbReference type="InterPro" id="IPR002037">
    <property type="entry name" value="Glyco_hydro_8"/>
</dbReference>
<dbReference type="PROSITE" id="PS00812">
    <property type="entry name" value="GLYCOSYL_HYDROL_F8"/>
    <property type="match status" value="1"/>
</dbReference>
<evidence type="ECO:0000313" key="10">
    <source>
        <dbReference type="EMBL" id="NGN71621.1"/>
    </source>
</evidence>
<evidence type="ECO:0000256" key="9">
    <source>
        <dbReference type="RuleBase" id="RU361167"/>
    </source>
</evidence>
<evidence type="ECO:0000256" key="1">
    <source>
        <dbReference type="ARBA" id="ARBA00000966"/>
    </source>
</evidence>
<name>A0A0C7K9Z3_KLEPN</name>
<evidence type="ECO:0000256" key="5">
    <source>
        <dbReference type="ARBA" id="ARBA00023001"/>
    </source>
</evidence>
<feature type="active site" description="Nucleophile" evidence="8">
    <location>
        <position position="110"/>
    </location>
</feature>
<dbReference type="Gene3D" id="1.50.10.10">
    <property type="match status" value="1"/>
</dbReference>
<reference evidence="10 21" key="3">
    <citation type="submission" date="2020-02" db="EMBL/GenBank/DDBJ databases">
        <title>Klebsiella pneumoniae genome sequencing and assembly.</title>
        <authorList>
            <person name="Starkova P.S."/>
            <person name="Sulyan O.S."/>
            <person name="Likholetova D.V."/>
            <person name="Ageevets V.A."/>
            <person name="Lazareva I.V."/>
            <person name="Sopova J.V."/>
            <person name="Sidorenko S.V."/>
        </authorList>
    </citation>
    <scope>NUCLEOTIDE SEQUENCE [LARGE SCALE GENOMIC DNA]</scope>
    <source>
        <strain evidence="10 21">2429</strain>
    </source>
</reference>
<dbReference type="EMBL" id="NCMJ01000025">
    <property type="protein sequence ID" value="PLE28840.1"/>
    <property type="molecule type" value="Genomic_DNA"/>
</dbReference>
<evidence type="ECO:0000313" key="11">
    <source>
        <dbReference type="EMBL" id="PLE28840.1"/>
    </source>
</evidence>